<dbReference type="Proteomes" id="UP000220922">
    <property type="component" value="Unassembled WGS sequence"/>
</dbReference>
<dbReference type="EMBL" id="LYXE01000127">
    <property type="protein sequence ID" value="PDV97571.1"/>
    <property type="molecule type" value="Genomic_DNA"/>
</dbReference>
<feature type="transmembrane region" description="Helical" evidence="2">
    <location>
        <begin position="71"/>
        <end position="90"/>
    </location>
</feature>
<protein>
    <recommendedName>
        <fullName evidence="5">DUF4230 domain-containing protein</fullName>
    </recommendedName>
</protein>
<dbReference type="Pfam" id="PF14014">
    <property type="entry name" value="DUF4230"/>
    <property type="match status" value="1"/>
</dbReference>
<feature type="compositionally biased region" description="Acidic residues" evidence="1">
    <location>
        <begin position="26"/>
        <end position="40"/>
    </location>
</feature>
<dbReference type="InterPro" id="IPR025324">
    <property type="entry name" value="DUF4230"/>
</dbReference>
<accession>A0A2H3KQW0</accession>
<dbReference type="AlphaFoldDB" id="A0A2H3KQW0"/>
<evidence type="ECO:0008006" key="5">
    <source>
        <dbReference type="Google" id="ProtNLM"/>
    </source>
</evidence>
<keyword evidence="2" id="KW-1133">Transmembrane helix</keyword>
<keyword evidence="2" id="KW-0472">Membrane</keyword>
<evidence type="ECO:0000313" key="3">
    <source>
        <dbReference type="EMBL" id="PDV97571.1"/>
    </source>
</evidence>
<dbReference type="RefSeq" id="WP_245860593.1">
    <property type="nucleotide sequence ID" value="NZ_LYXE01000127.1"/>
</dbReference>
<proteinExistence type="predicted"/>
<reference evidence="3 4" key="1">
    <citation type="submission" date="2016-05" db="EMBL/GenBank/DDBJ databases">
        <authorList>
            <person name="Lavstsen T."/>
            <person name="Jespersen J.S."/>
        </authorList>
    </citation>
    <scope>NUCLEOTIDE SEQUENCE [LARGE SCALE GENOMIC DNA]</scope>
    <source>
        <strain evidence="3 4">B7-9</strain>
    </source>
</reference>
<organism evidence="3 4">
    <name type="scientific">Candidatus Chloroploca asiatica</name>
    <dbReference type="NCBI Taxonomy" id="1506545"/>
    <lineage>
        <taxon>Bacteria</taxon>
        <taxon>Bacillati</taxon>
        <taxon>Chloroflexota</taxon>
        <taxon>Chloroflexia</taxon>
        <taxon>Chloroflexales</taxon>
        <taxon>Chloroflexineae</taxon>
        <taxon>Oscillochloridaceae</taxon>
        <taxon>Candidatus Chloroploca</taxon>
    </lineage>
</organism>
<evidence type="ECO:0000256" key="1">
    <source>
        <dbReference type="SAM" id="MobiDB-lite"/>
    </source>
</evidence>
<keyword evidence="4" id="KW-1185">Reference proteome</keyword>
<evidence type="ECO:0000313" key="4">
    <source>
        <dbReference type="Proteomes" id="UP000220922"/>
    </source>
</evidence>
<evidence type="ECO:0000256" key="2">
    <source>
        <dbReference type="SAM" id="Phobius"/>
    </source>
</evidence>
<comment type="caution">
    <text evidence="3">The sequence shown here is derived from an EMBL/GenBank/DDBJ whole genome shotgun (WGS) entry which is preliminary data.</text>
</comment>
<feature type="compositionally biased region" description="Basic and acidic residues" evidence="1">
    <location>
        <begin position="1"/>
        <end position="14"/>
    </location>
</feature>
<keyword evidence="2" id="KW-0812">Transmembrane</keyword>
<name>A0A2H3KQW0_9CHLR</name>
<feature type="region of interest" description="Disordered" evidence="1">
    <location>
        <begin position="1"/>
        <end position="53"/>
    </location>
</feature>
<gene>
    <name evidence="3" type="ORF">A9Q02_03710</name>
</gene>
<sequence>MNDYDAREQRENMMQRRLRKARGEEVSDELAADQDFDDFDDPRAPGMGYDQAPPYPRYRRGSGSGGGCAQAVLYLTIGALVALLIGFLALNQFAGRIGDLFAGVPALPDVATLIATPTPQIITSAAVVQRVQQLSRLETASYSIQTVIDIRQGSNIPVIGDFLEGDALLLIAHGTVIAGVDLNTLTTDDVTVAADGRSVTLRLPPAMIFATTLDNERTRVYSRSRGIFAPENKDLETEARRQAEEQILLAACEDGVLSKATEQAQVSLTQLVGLFDNIVVTVVPAPPGPCPAP</sequence>